<evidence type="ECO:0008006" key="10">
    <source>
        <dbReference type="Google" id="ProtNLM"/>
    </source>
</evidence>
<accession>A0A1Y2FPP4</accession>
<dbReference type="Proteomes" id="UP000193685">
    <property type="component" value="Unassembled WGS sequence"/>
</dbReference>
<feature type="region of interest" description="Disordered" evidence="6">
    <location>
        <begin position="616"/>
        <end position="657"/>
    </location>
</feature>
<evidence type="ECO:0000256" key="6">
    <source>
        <dbReference type="SAM" id="MobiDB-lite"/>
    </source>
</evidence>
<dbReference type="PANTHER" id="PTHR17920">
    <property type="entry name" value="TRANSMEMBRANE AND COILED-COIL DOMAIN-CONTAINING PROTEIN 4 TMCO4"/>
    <property type="match status" value="1"/>
</dbReference>
<comment type="caution">
    <text evidence="8">The sequence shown here is derived from an EMBL/GenBank/DDBJ whole genome shotgun (WGS) entry which is preliminary data.</text>
</comment>
<evidence type="ECO:0000256" key="2">
    <source>
        <dbReference type="ARBA" id="ARBA00009824"/>
    </source>
</evidence>
<dbReference type="OMA" id="FAFIPIR"/>
<name>A0A1Y2FPP4_PROLT</name>
<reference evidence="8 9" key="1">
    <citation type="submission" date="2016-07" db="EMBL/GenBank/DDBJ databases">
        <title>Pervasive Adenine N6-methylation of Active Genes in Fungi.</title>
        <authorList>
            <consortium name="DOE Joint Genome Institute"/>
            <person name="Mondo S.J."/>
            <person name="Dannebaum R.O."/>
            <person name="Kuo R.C."/>
            <person name="Labutti K."/>
            <person name="Haridas S."/>
            <person name="Kuo A."/>
            <person name="Salamov A."/>
            <person name="Ahrendt S.R."/>
            <person name="Lipzen A."/>
            <person name="Sullivan W."/>
            <person name="Andreopoulos W.B."/>
            <person name="Clum A."/>
            <person name="Lindquist E."/>
            <person name="Daum C."/>
            <person name="Ramamoorthy G.K."/>
            <person name="Gryganskyi A."/>
            <person name="Culley D."/>
            <person name="Magnuson J.K."/>
            <person name="James T.Y."/>
            <person name="O'Malley M.A."/>
            <person name="Stajich J.E."/>
            <person name="Spatafora J.W."/>
            <person name="Visel A."/>
            <person name="Grigoriev I.V."/>
        </authorList>
    </citation>
    <scope>NUCLEOTIDE SEQUENCE [LARGE SCALE GENOMIC DNA]</scope>
    <source>
        <strain evidence="8 9">12-1054</strain>
    </source>
</reference>
<feature type="transmembrane region" description="Helical" evidence="7">
    <location>
        <begin position="260"/>
        <end position="283"/>
    </location>
</feature>
<keyword evidence="3 7" id="KW-0812">Transmembrane</keyword>
<gene>
    <name evidence="8" type="ORF">BCR37DRAFT_385988</name>
</gene>
<evidence type="ECO:0000256" key="4">
    <source>
        <dbReference type="ARBA" id="ARBA00022989"/>
    </source>
</evidence>
<dbReference type="SUPFAM" id="SSF53474">
    <property type="entry name" value="alpha/beta-Hydrolases"/>
    <property type="match status" value="1"/>
</dbReference>
<dbReference type="Pfam" id="PF05277">
    <property type="entry name" value="DUF726"/>
    <property type="match status" value="1"/>
</dbReference>
<dbReference type="AlphaFoldDB" id="A0A1Y2FPP4"/>
<dbReference type="InterPro" id="IPR029058">
    <property type="entry name" value="AB_hydrolase_fold"/>
</dbReference>
<keyword evidence="5 7" id="KW-0472">Membrane</keyword>
<dbReference type="EMBL" id="MCFI01000004">
    <property type="protein sequence ID" value="ORY85577.1"/>
    <property type="molecule type" value="Genomic_DNA"/>
</dbReference>
<keyword evidence="4 7" id="KW-1133">Transmembrane helix</keyword>
<evidence type="ECO:0000256" key="7">
    <source>
        <dbReference type="SAM" id="Phobius"/>
    </source>
</evidence>
<comment type="subcellular location">
    <subcellularLocation>
        <location evidence="1">Membrane</location>
        <topology evidence="1">Multi-pass membrane protein</topology>
    </subcellularLocation>
</comment>
<comment type="similarity">
    <text evidence="2">Belongs to the TMCO4 family.</text>
</comment>
<organism evidence="8 9">
    <name type="scientific">Protomyces lactucae-debilis</name>
    <dbReference type="NCBI Taxonomy" id="2754530"/>
    <lineage>
        <taxon>Eukaryota</taxon>
        <taxon>Fungi</taxon>
        <taxon>Dikarya</taxon>
        <taxon>Ascomycota</taxon>
        <taxon>Taphrinomycotina</taxon>
        <taxon>Taphrinomycetes</taxon>
        <taxon>Taphrinales</taxon>
        <taxon>Protomycetaceae</taxon>
        <taxon>Protomyces</taxon>
    </lineage>
</organism>
<evidence type="ECO:0000256" key="5">
    <source>
        <dbReference type="ARBA" id="ARBA00023136"/>
    </source>
</evidence>
<dbReference type="PANTHER" id="PTHR17920:SF22">
    <property type="entry name" value="DUF726 DOMAIN PROTEIN (AFU_ORTHOLOGUE AFUA_2G12860)"/>
    <property type="match status" value="1"/>
</dbReference>
<dbReference type="RefSeq" id="XP_040727059.1">
    <property type="nucleotide sequence ID" value="XM_040870405.1"/>
</dbReference>
<feature type="region of interest" description="Disordered" evidence="6">
    <location>
        <begin position="141"/>
        <end position="161"/>
    </location>
</feature>
<evidence type="ECO:0000256" key="1">
    <source>
        <dbReference type="ARBA" id="ARBA00004141"/>
    </source>
</evidence>
<protein>
    <recommendedName>
        <fullName evidence="10">DUF726-domain-containing protein</fullName>
    </recommendedName>
</protein>
<evidence type="ECO:0000313" key="9">
    <source>
        <dbReference type="Proteomes" id="UP000193685"/>
    </source>
</evidence>
<evidence type="ECO:0000256" key="3">
    <source>
        <dbReference type="ARBA" id="ARBA00022692"/>
    </source>
</evidence>
<keyword evidence="9" id="KW-1185">Reference proteome</keyword>
<dbReference type="InterPro" id="IPR007941">
    <property type="entry name" value="DUF726"/>
</dbReference>
<sequence length="657" mass="70664">MAHSMKIEKDKDLNDILSPAQRADLTVLIGDALERMRQQLAATFTHEPASKDESALIQEAEKLSLAKNDIEDGEQTSTAASEAIKEGDVAAAQVPTINVDSKASPEWARDLQEPALAFFDEWRGQVLQRIGQAINTQHAGEQQRSFEAEEATSPSSFPFTETDKKVRLPDAIDTDLADISLEYKTLLLNALLLLLLSLETYSAYSRVLLKTIAASLKLPASLFLEVETQVSSQLQKAALMQHQQSEEEKRAKQASSRWKVGLASVAGAAIVGITGGLAAPLVAAGLGTVLGGIGLGSTVAAGYLGAMAGSSILVGALFGGYGAKMAGQSMERYAAEVSDFAFLPLKDQAEAEKPGSSRLSVTLGVAGWLATPEDITLPFDVLDDVTDAYALRYETKALLALGTALTDLMLSTAFSYAKKEIIRRTVFASLMVALWPLGLLKVGKLLDNPWRIAFTRSQKAGIVLADALCERVQGNRPISLVGYSLGSRVLYDCLKELARRKQFGLVENVVFMGAACPADSADWGMIRSVVAGRCINVYSSKDYILGFLYRTASIQLGVAGLQAVDAAGVDNIDVSADVEGHLRYKYLVGRVLRDECGWEGINEEATKKQEQHLQVLVKKEQAADETASQVDSNPDAPSLDLLFDANDESGRQANKNA</sequence>
<dbReference type="OrthoDB" id="277931at2759"/>
<evidence type="ECO:0000313" key="8">
    <source>
        <dbReference type="EMBL" id="ORY85577.1"/>
    </source>
</evidence>
<feature type="transmembrane region" description="Helical" evidence="7">
    <location>
        <begin position="397"/>
        <end position="415"/>
    </location>
</feature>
<dbReference type="GeneID" id="63787004"/>
<proteinExistence type="inferred from homology"/>
<feature type="transmembrane region" description="Helical" evidence="7">
    <location>
        <begin position="303"/>
        <end position="323"/>
    </location>
</feature>
<dbReference type="GO" id="GO:0016020">
    <property type="term" value="C:membrane"/>
    <property type="evidence" value="ECO:0007669"/>
    <property type="project" value="UniProtKB-SubCell"/>
</dbReference>